<feature type="region of interest" description="Disordered" evidence="1">
    <location>
        <begin position="27"/>
        <end position="50"/>
    </location>
</feature>
<gene>
    <name evidence="2" type="ORF">pdam_00023580</name>
</gene>
<feature type="region of interest" description="Disordered" evidence="1">
    <location>
        <begin position="71"/>
        <end position="104"/>
    </location>
</feature>
<evidence type="ECO:0000313" key="2">
    <source>
        <dbReference type="EMBL" id="RMX51440.1"/>
    </source>
</evidence>
<protein>
    <submittedName>
        <fullName evidence="2">Uncharacterized protein</fullName>
    </submittedName>
</protein>
<evidence type="ECO:0000256" key="1">
    <source>
        <dbReference type="SAM" id="MobiDB-lite"/>
    </source>
</evidence>
<proteinExistence type="predicted"/>
<feature type="compositionally biased region" description="Basic and acidic residues" evidence="1">
    <location>
        <begin position="87"/>
        <end position="104"/>
    </location>
</feature>
<evidence type="ECO:0000313" key="3">
    <source>
        <dbReference type="Proteomes" id="UP000275408"/>
    </source>
</evidence>
<comment type="caution">
    <text evidence="2">The sequence shown here is derived from an EMBL/GenBank/DDBJ whole genome shotgun (WGS) entry which is preliminary data.</text>
</comment>
<reference evidence="2 3" key="1">
    <citation type="journal article" date="2018" name="Sci. Rep.">
        <title>Comparative analysis of the Pocillopora damicornis genome highlights role of immune system in coral evolution.</title>
        <authorList>
            <person name="Cunning R."/>
            <person name="Bay R.A."/>
            <person name="Gillette P."/>
            <person name="Baker A.C."/>
            <person name="Traylor-Knowles N."/>
        </authorList>
    </citation>
    <scope>NUCLEOTIDE SEQUENCE [LARGE SCALE GENOMIC DNA]</scope>
    <source>
        <strain evidence="2">RSMAS</strain>
        <tissue evidence="2">Whole animal</tissue>
    </source>
</reference>
<organism evidence="2 3">
    <name type="scientific">Pocillopora damicornis</name>
    <name type="common">Cauliflower coral</name>
    <name type="synonym">Millepora damicornis</name>
    <dbReference type="NCBI Taxonomy" id="46731"/>
    <lineage>
        <taxon>Eukaryota</taxon>
        <taxon>Metazoa</taxon>
        <taxon>Cnidaria</taxon>
        <taxon>Anthozoa</taxon>
        <taxon>Hexacorallia</taxon>
        <taxon>Scleractinia</taxon>
        <taxon>Astrocoeniina</taxon>
        <taxon>Pocilloporidae</taxon>
        <taxon>Pocillopora</taxon>
    </lineage>
</organism>
<name>A0A3M6UCN3_POCDA</name>
<accession>A0A3M6UCN3</accession>
<keyword evidence="3" id="KW-1185">Reference proteome</keyword>
<dbReference type="EMBL" id="RCHS01001790">
    <property type="protein sequence ID" value="RMX51440.1"/>
    <property type="molecule type" value="Genomic_DNA"/>
</dbReference>
<sequence>MPEAENVDRYIIYKSTRKYNEFENKNPTKFTRRNRSNKTKDTRATNHKARKHWQEAASWCPWNERLLASNIGGPFGAPSPKTNRPSPKSEENFWSRPACRYDGR</sequence>
<dbReference type="AlphaFoldDB" id="A0A3M6UCN3"/>
<dbReference type="Proteomes" id="UP000275408">
    <property type="component" value="Unassembled WGS sequence"/>
</dbReference>